<evidence type="ECO:0000313" key="2">
    <source>
        <dbReference type="EMBL" id="CCL98603.1"/>
    </source>
</evidence>
<organism evidence="2 3">
    <name type="scientific">Fibroporia radiculosa</name>
    <dbReference type="NCBI Taxonomy" id="599839"/>
    <lineage>
        <taxon>Eukaryota</taxon>
        <taxon>Fungi</taxon>
        <taxon>Dikarya</taxon>
        <taxon>Basidiomycota</taxon>
        <taxon>Agaricomycotina</taxon>
        <taxon>Agaricomycetes</taxon>
        <taxon>Polyporales</taxon>
        <taxon>Fibroporiaceae</taxon>
        <taxon>Fibroporia</taxon>
    </lineage>
</organism>
<keyword evidence="3" id="KW-1185">Reference proteome</keyword>
<feature type="compositionally biased region" description="Polar residues" evidence="1">
    <location>
        <begin position="487"/>
        <end position="497"/>
    </location>
</feature>
<feature type="compositionally biased region" description="Polar residues" evidence="1">
    <location>
        <begin position="434"/>
        <end position="454"/>
    </location>
</feature>
<dbReference type="RefSeq" id="XP_012177886.1">
    <property type="nucleotide sequence ID" value="XM_012322496.1"/>
</dbReference>
<feature type="compositionally biased region" description="Basic residues" evidence="1">
    <location>
        <begin position="477"/>
        <end position="486"/>
    </location>
</feature>
<feature type="region of interest" description="Disordered" evidence="1">
    <location>
        <begin position="1"/>
        <end position="39"/>
    </location>
</feature>
<feature type="compositionally biased region" description="Basic and acidic residues" evidence="1">
    <location>
        <begin position="122"/>
        <end position="132"/>
    </location>
</feature>
<feature type="region of interest" description="Disordered" evidence="1">
    <location>
        <begin position="516"/>
        <end position="612"/>
    </location>
</feature>
<dbReference type="EMBL" id="HE796892">
    <property type="protein sequence ID" value="CCL98603.1"/>
    <property type="molecule type" value="Genomic_DNA"/>
</dbReference>
<feature type="compositionally biased region" description="Polar residues" evidence="1">
    <location>
        <begin position="554"/>
        <end position="565"/>
    </location>
</feature>
<protein>
    <submittedName>
        <fullName evidence="2">Uncharacterized protein</fullName>
    </submittedName>
</protein>
<reference evidence="2 3" key="1">
    <citation type="journal article" date="2012" name="Appl. Environ. Microbiol.">
        <title>Short-read sequencing for genomic analysis of the brown rot fungus Fibroporia radiculosa.</title>
        <authorList>
            <person name="Tang J.D."/>
            <person name="Perkins A.D."/>
            <person name="Sonstegard T.S."/>
            <person name="Schroeder S.G."/>
            <person name="Burgess S.C."/>
            <person name="Diehl S.V."/>
        </authorList>
    </citation>
    <scope>NUCLEOTIDE SEQUENCE [LARGE SCALE GENOMIC DNA]</scope>
    <source>
        <strain evidence="2 3">TFFH 294</strain>
    </source>
</reference>
<dbReference type="Proteomes" id="UP000006352">
    <property type="component" value="Unassembled WGS sequence"/>
</dbReference>
<feature type="compositionally biased region" description="Polar residues" evidence="1">
    <location>
        <begin position="626"/>
        <end position="640"/>
    </location>
</feature>
<accession>J4G0H1</accession>
<dbReference type="HOGENOM" id="CLU_026520_0_0_1"/>
<feature type="compositionally biased region" description="Polar residues" evidence="1">
    <location>
        <begin position="516"/>
        <end position="528"/>
    </location>
</feature>
<dbReference type="InParanoid" id="J4G0H1"/>
<dbReference type="GeneID" id="24093514"/>
<evidence type="ECO:0000256" key="1">
    <source>
        <dbReference type="SAM" id="MobiDB-lite"/>
    </source>
</evidence>
<dbReference type="OrthoDB" id="3168838at2759"/>
<dbReference type="STRING" id="599839.J4G0H1"/>
<feature type="compositionally biased region" description="Polar residues" evidence="1">
    <location>
        <begin position="587"/>
        <end position="602"/>
    </location>
</feature>
<feature type="region of interest" description="Disordered" evidence="1">
    <location>
        <begin position="433"/>
        <end position="455"/>
    </location>
</feature>
<feature type="region of interest" description="Disordered" evidence="1">
    <location>
        <begin position="112"/>
        <end position="143"/>
    </location>
</feature>
<feature type="compositionally biased region" description="Basic and acidic residues" evidence="1">
    <location>
        <begin position="657"/>
        <end position="675"/>
    </location>
</feature>
<feature type="region of interest" description="Disordered" evidence="1">
    <location>
        <begin position="624"/>
        <end position="675"/>
    </location>
</feature>
<evidence type="ECO:0000313" key="3">
    <source>
        <dbReference type="Proteomes" id="UP000006352"/>
    </source>
</evidence>
<proteinExistence type="predicted"/>
<dbReference type="AlphaFoldDB" id="J4G0H1"/>
<sequence>MGFFKKFLSLGSRKSKKNKQKDKSGISQAVPRQVDAEGRIVKEDHDVDNDANRLLRSVSARFAVATDTNDLPPPLPQLAITPKASSSQSIHSMSRNNTYIVRVHSRTLHSRTEFPNANPRLSNHDHELDDPRTPGGSHRPLKDILFTPRDESRLHALRRDPSVASLLNMYDDKGRLDANAFSNTPPTPAPVLDAEEGRAQVKRSGSTLRQLLGNPDSQGNATEGDISWAERFLGETNSAASSTSSLPLDTPDDADVSFSHDLSPPEPQGLTTYGSSFHQSHDLSMSAPYPLISSMEVEYSAINETSGAVSIVEPLADTLAIDPKTPQRAAEVFGFLTDRRRSLRVTDGKSSLPVHLLTRATEGHDPSRLAGPSIALPTSIDDSYFQGPSHISHAEVRTATLMKLSSVSATLTNNGHPLLLSADGTEGHELNISPRPSSTMHKGLTRQTTKSTISAPRDKEVCTISHAITTAQASRSKIPRGPRPRCTRSSNPSQTDLPSDLRTYISTPVARDVTTSRSSLGFGTTSALATKPVPHNPALPLSDHVEDSAIHGATATQKVPRTAKSSVKPARRGGEDKENGVEISPKANPQDSKFNSNSTSVIPNPATPPRSRTIFDIRYPKISGQVGDTNVPSPASSSELSPVAKDMMSNLRKQRMRAREAETKRRFGRDIRMAS</sequence>
<name>J4G0H1_9APHY</name>
<feature type="region of interest" description="Disordered" evidence="1">
    <location>
        <begin position="239"/>
        <end position="268"/>
    </location>
</feature>
<feature type="region of interest" description="Disordered" evidence="1">
    <location>
        <begin position="471"/>
        <end position="501"/>
    </location>
</feature>
<gene>
    <name evidence="2" type="ORF">FIBRA_00605</name>
</gene>